<dbReference type="Proteomes" id="UP000265515">
    <property type="component" value="Unassembled WGS sequence"/>
</dbReference>
<feature type="region of interest" description="Disordered" evidence="1">
    <location>
        <begin position="1"/>
        <end position="31"/>
    </location>
</feature>
<evidence type="ECO:0000313" key="2">
    <source>
        <dbReference type="EMBL" id="GBG82052.1"/>
    </source>
</evidence>
<dbReference type="AlphaFoldDB" id="A0A388LIL7"/>
<organism evidence="2 3">
    <name type="scientific">Chara braunii</name>
    <name type="common">Braun's stonewort</name>
    <dbReference type="NCBI Taxonomy" id="69332"/>
    <lineage>
        <taxon>Eukaryota</taxon>
        <taxon>Viridiplantae</taxon>
        <taxon>Streptophyta</taxon>
        <taxon>Charophyceae</taxon>
        <taxon>Charales</taxon>
        <taxon>Characeae</taxon>
        <taxon>Chara</taxon>
    </lineage>
</organism>
<evidence type="ECO:0000313" key="3">
    <source>
        <dbReference type="Proteomes" id="UP000265515"/>
    </source>
</evidence>
<keyword evidence="3" id="KW-1185">Reference proteome</keyword>
<dbReference type="Gramene" id="GBG82052">
    <property type="protein sequence ID" value="GBG82052"/>
    <property type="gene ID" value="CBR_g34331"/>
</dbReference>
<gene>
    <name evidence="2" type="ORF">CBR_g34331</name>
</gene>
<accession>A0A388LIL7</accession>
<dbReference type="EMBL" id="BFEA01000395">
    <property type="protein sequence ID" value="GBG82052.1"/>
    <property type="molecule type" value="Genomic_DNA"/>
</dbReference>
<evidence type="ECO:0000256" key="1">
    <source>
        <dbReference type="SAM" id="MobiDB-lite"/>
    </source>
</evidence>
<comment type="caution">
    <text evidence="2">The sequence shown here is derived from an EMBL/GenBank/DDBJ whole genome shotgun (WGS) entry which is preliminary data.</text>
</comment>
<proteinExistence type="predicted"/>
<reference evidence="2 3" key="1">
    <citation type="journal article" date="2018" name="Cell">
        <title>The Chara Genome: Secondary Complexity and Implications for Plant Terrestrialization.</title>
        <authorList>
            <person name="Nishiyama T."/>
            <person name="Sakayama H."/>
            <person name="Vries J.D."/>
            <person name="Buschmann H."/>
            <person name="Saint-Marcoux D."/>
            <person name="Ullrich K.K."/>
            <person name="Haas F.B."/>
            <person name="Vanderstraeten L."/>
            <person name="Becker D."/>
            <person name="Lang D."/>
            <person name="Vosolsobe S."/>
            <person name="Rombauts S."/>
            <person name="Wilhelmsson P.K.I."/>
            <person name="Janitza P."/>
            <person name="Kern R."/>
            <person name="Heyl A."/>
            <person name="Rumpler F."/>
            <person name="Villalobos L.I.A.C."/>
            <person name="Clay J.M."/>
            <person name="Skokan R."/>
            <person name="Toyoda A."/>
            <person name="Suzuki Y."/>
            <person name="Kagoshima H."/>
            <person name="Schijlen E."/>
            <person name="Tajeshwar N."/>
            <person name="Catarino B."/>
            <person name="Hetherington A.J."/>
            <person name="Saltykova A."/>
            <person name="Bonnot C."/>
            <person name="Breuninger H."/>
            <person name="Symeonidi A."/>
            <person name="Radhakrishnan G.V."/>
            <person name="Van Nieuwerburgh F."/>
            <person name="Deforce D."/>
            <person name="Chang C."/>
            <person name="Karol K.G."/>
            <person name="Hedrich R."/>
            <person name="Ulvskov P."/>
            <person name="Glockner G."/>
            <person name="Delwiche C.F."/>
            <person name="Petrasek J."/>
            <person name="Van de Peer Y."/>
            <person name="Friml J."/>
            <person name="Beilby M."/>
            <person name="Dolan L."/>
            <person name="Kohara Y."/>
            <person name="Sugano S."/>
            <person name="Fujiyama A."/>
            <person name="Delaux P.-M."/>
            <person name="Quint M."/>
            <person name="TheiBen G."/>
            <person name="Hagemann M."/>
            <person name="Harholt J."/>
            <person name="Dunand C."/>
            <person name="Zachgo S."/>
            <person name="Langdale J."/>
            <person name="Maumus F."/>
            <person name="Straeten D.V.D."/>
            <person name="Gould S.B."/>
            <person name="Rensing S.A."/>
        </authorList>
    </citation>
    <scope>NUCLEOTIDE SEQUENCE [LARGE SCALE GENOMIC DNA]</scope>
    <source>
        <strain evidence="2 3">S276</strain>
    </source>
</reference>
<sequence>MGSSSSGRKRKSSSSSSSGRRESRTPDLSNRVYTVRQGPNFKYAMSVMKVWPLEVKVGEALRPMGRELTRMVQFLDAVLDLMQKPLSRFD</sequence>
<protein>
    <submittedName>
        <fullName evidence="2">Uncharacterized protein</fullName>
    </submittedName>
</protein>
<name>A0A388LIL7_CHABU</name>